<accession>A0A7D9KG18</accession>
<keyword evidence="2" id="KW-1185">Reference proteome</keyword>
<dbReference type="Proteomes" id="UP001152795">
    <property type="component" value="Unassembled WGS sequence"/>
</dbReference>
<dbReference type="PANTHER" id="PTHR21319:SF53">
    <property type="entry name" value="RING FINGER AND CHY ZINC FINGER DOMAIN-CONTAINING PROTEIN 1"/>
    <property type="match status" value="1"/>
</dbReference>
<sequence length="60" mass="6989">MSAEKSEDVCQHYVRKCCLVSPCCNKVYPCRLCHDEKENHKLVRANVKFIECLQCGSRQK</sequence>
<dbReference type="GO" id="GO:0008270">
    <property type="term" value="F:zinc ion binding"/>
    <property type="evidence" value="ECO:0007669"/>
    <property type="project" value="InterPro"/>
</dbReference>
<name>A0A7D9KG18_PARCT</name>
<dbReference type="EMBL" id="CACRXK020032989">
    <property type="protein sequence ID" value="CAB4043727.1"/>
    <property type="molecule type" value="Genomic_DNA"/>
</dbReference>
<evidence type="ECO:0000313" key="1">
    <source>
        <dbReference type="EMBL" id="CAB4043727.1"/>
    </source>
</evidence>
<dbReference type="SUPFAM" id="SSF161219">
    <property type="entry name" value="CHY zinc finger-like"/>
    <property type="match status" value="1"/>
</dbReference>
<organism evidence="1 2">
    <name type="scientific">Paramuricea clavata</name>
    <name type="common">Red gorgonian</name>
    <name type="synonym">Violescent sea-whip</name>
    <dbReference type="NCBI Taxonomy" id="317549"/>
    <lineage>
        <taxon>Eukaryota</taxon>
        <taxon>Metazoa</taxon>
        <taxon>Cnidaria</taxon>
        <taxon>Anthozoa</taxon>
        <taxon>Octocorallia</taxon>
        <taxon>Malacalcyonacea</taxon>
        <taxon>Plexauridae</taxon>
        <taxon>Paramuricea</taxon>
    </lineage>
</organism>
<dbReference type="GO" id="GO:0005634">
    <property type="term" value="C:nucleus"/>
    <property type="evidence" value="ECO:0007669"/>
    <property type="project" value="TreeGrafter"/>
</dbReference>
<dbReference type="InterPro" id="IPR016694">
    <property type="entry name" value="UCP017292"/>
</dbReference>
<dbReference type="InterPro" id="IPR037274">
    <property type="entry name" value="Znf_CHY_sf"/>
</dbReference>
<dbReference type="GO" id="GO:0006511">
    <property type="term" value="P:ubiquitin-dependent protein catabolic process"/>
    <property type="evidence" value="ECO:0007669"/>
    <property type="project" value="TreeGrafter"/>
</dbReference>
<dbReference type="OrthoDB" id="411372at2759"/>
<dbReference type="PIRSF" id="PIRSF017292">
    <property type="entry name" value="UCP017292_Znf_CHY"/>
    <property type="match status" value="1"/>
</dbReference>
<dbReference type="PROSITE" id="PS51266">
    <property type="entry name" value="ZF_CHY"/>
    <property type="match status" value="1"/>
</dbReference>
<protein>
    <submittedName>
        <fullName evidence="1">RING finger and CHY zinc finger domain-containing 1-like</fullName>
    </submittedName>
</protein>
<gene>
    <name evidence="1" type="ORF">PACLA_8A089606</name>
</gene>
<evidence type="ECO:0000313" key="2">
    <source>
        <dbReference type="Proteomes" id="UP001152795"/>
    </source>
</evidence>
<proteinExistence type="predicted"/>
<dbReference type="PANTHER" id="PTHR21319">
    <property type="entry name" value="RING FINGER AND CHY ZINC FINGER DOMAIN-CONTAINING PROTEIN 1"/>
    <property type="match status" value="1"/>
</dbReference>
<comment type="caution">
    <text evidence="1">The sequence shown here is derived from an EMBL/GenBank/DDBJ whole genome shotgun (WGS) entry which is preliminary data.</text>
</comment>
<dbReference type="AlphaFoldDB" id="A0A7D9KG18"/>
<dbReference type="InterPro" id="IPR008913">
    <property type="entry name" value="Znf_CHY"/>
</dbReference>
<dbReference type="GO" id="GO:0061630">
    <property type="term" value="F:ubiquitin protein ligase activity"/>
    <property type="evidence" value="ECO:0007669"/>
    <property type="project" value="TreeGrafter"/>
</dbReference>
<dbReference type="GO" id="GO:0016567">
    <property type="term" value="P:protein ubiquitination"/>
    <property type="evidence" value="ECO:0007669"/>
    <property type="project" value="TreeGrafter"/>
</dbReference>
<reference evidence="1" key="1">
    <citation type="submission" date="2020-04" db="EMBL/GenBank/DDBJ databases">
        <authorList>
            <person name="Alioto T."/>
            <person name="Alioto T."/>
            <person name="Gomez Garrido J."/>
        </authorList>
    </citation>
    <scope>NUCLEOTIDE SEQUENCE</scope>
    <source>
        <strain evidence="1">A484AB</strain>
    </source>
</reference>
<dbReference type="Pfam" id="PF05495">
    <property type="entry name" value="zf-CHY"/>
    <property type="match status" value="1"/>
</dbReference>
<feature type="non-terminal residue" evidence="1">
    <location>
        <position position="60"/>
    </location>
</feature>